<reference evidence="1 2" key="1">
    <citation type="submission" date="2017-02" db="EMBL/GenBank/DDBJ databases">
        <title>isolation and characterization of a novel temperate virus Aeropyrum globular virus 1 infecting hyperthermophilic archaeon Aeropyrum.</title>
        <authorList>
            <person name="Yumiya M."/>
            <person name="Yoshida T."/>
            <person name="Sako Y."/>
        </authorList>
    </citation>
    <scope>NUCLEOTIDE SEQUENCE [LARGE SCALE GENOMIC DNA]</scope>
    <source>
        <strain evidence="1 2">YK1-12-2013</strain>
    </source>
</reference>
<proteinExistence type="predicted"/>
<sequence length="108" mass="11708">MGEWLNVRMRATLKNLEVVEKTLDIIYGVLGDYGCSPGFRAPMWLLASCRGDSLVKASVKLKMPLGGGSLEPGEVVVEVSSRDSSRIVELAEAVFLALRSEGLPLELD</sequence>
<dbReference type="AlphaFoldDB" id="A0A401HAR0"/>
<dbReference type="RefSeq" id="WP_131160419.1">
    <property type="nucleotide sequence ID" value="NZ_BDMD01000070.1"/>
</dbReference>
<dbReference type="Proteomes" id="UP000291213">
    <property type="component" value="Unassembled WGS sequence"/>
</dbReference>
<organism evidence="1 2">
    <name type="scientific">Aeropyrum pernix</name>
    <dbReference type="NCBI Taxonomy" id="56636"/>
    <lineage>
        <taxon>Archaea</taxon>
        <taxon>Thermoproteota</taxon>
        <taxon>Thermoprotei</taxon>
        <taxon>Desulfurococcales</taxon>
        <taxon>Desulfurococcaceae</taxon>
        <taxon>Aeropyrum</taxon>
    </lineage>
</organism>
<dbReference type="EMBL" id="BDMD01000070">
    <property type="protein sequence ID" value="GBF09450.1"/>
    <property type="molecule type" value="Genomic_DNA"/>
</dbReference>
<evidence type="ECO:0000313" key="2">
    <source>
        <dbReference type="Proteomes" id="UP000291213"/>
    </source>
</evidence>
<accession>A0A401HAR0</accession>
<evidence type="ECO:0000313" key="1">
    <source>
        <dbReference type="EMBL" id="GBF09450.1"/>
    </source>
</evidence>
<comment type="caution">
    <text evidence="1">The sequence shown here is derived from an EMBL/GenBank/DDBJ whole genome shotgun (WGS) entry which is preliminary data.</text>
</comment>
<gene>
    <name evidence="1" type="ORF">apy_11750</name>
</gene>
<name>A0A401HAR0_AERPX</name>
<protein>
    <submittedName>
        <fullName evidence="1">Uncharacterized protein</fullName>
    </submittedName>
</protein>
<dbReference type="OrthoDB" id="374639at2157"/>